<protein>
    <recommendedName>
        <fullName evidence="1">Type ISP restriction-modification enzyme LLaBIII C-terminal specificity domain-containing protein</fullName>
    </recommendedName>
</protein>
<evidence type="ECO:0000259" key="1">
    <source>
        <dbReference type="Pfam" id="PF18135"/>
    </source>
</evidence>
<keyword evidence="3" id="KW-1185">Reference proteome</keyword>
<evidence type="ECO:0000313" key="2">
    <source>
        <dbReference type="EMBL" id="QQP87905.1"/>
    </source>
</evidence>
<dbReference type="Pfam" id="PF18135">
    <property type="entry name" value="Type_ISP_C"/>
    <property type="match status" value="1"/>
</dbReference>
<sequence length="401" mass="44956">MSNGTVREHYPEIMTSGNRFDAEATRSYLVARGMLTENIMRYCYRPFDIRWIYWEPETKLLDEKRAEYMKDISDKNHWLELREKQTKSNFDRGYVVQALADNMGNGLSSYFPLYIQDGSLYANQEIGSSQTYRKDPVASVLGSSSQGQSTLRCNVTGRAEKYLHAVGCPANDMFFHVVGILNCNLYRTQNADPLRLDWPRIPLPQSADLISASAQLGRKVADLHNPAVHIDGVSSGKVALELRSIGTLRRLGDGPLDLGLTARWGYAGQKGVTMPGRGDAREREFSDDEMAALTEAAAVRGLLPGDLTALLGGSTYDIFLNGTAYWSNVPARVWNYTIGGYQVIKKWLSYREQALLGRPLKPEEARYVTEVIRRIAALLLLEPALDDNYRAVAAAARRWTE</sequence>
<accession>A0ABX7B0Q0</accession>
<organism evidence="2 3">
    <name type="scientific">Skermanella cutis</name>
    <dbReference type="NCBI Taxonomy" id="2775420"/>
    <lineage>
        <taxon>Bacteria</taxon>
        <taxon>Pseudomonadati</taxon>
        <taxon>Pseudomonadota</taxon>
        <taxon>Alphaproteobacteria</taxon>
        <taxon>Rhodospirillales</taxon>
        <taxon>Azospirillaceae</taxon>
        <taxon>Skermanella</taxon>
    </lineage>
</organism>
<dbReference type="RefSeq" id="WP_201072047.1">
    <property type="nucleotide sequence ID" value="NZ_CP067420.1"/>
</dbReference>
<proteinExistence type="predicted"/>
<name>A0ABX7B0Q0_9PROT</name>
<feature type="domain" description="Type ISP restriction-modification enzyme LLaBIII C-terminal specificity" evidence="1">
    <location>
        <begin position="34"/>
        <end position="355"/>
    </location>
</feature>
<dbReference type="Proteomes" id="UP000595197">
    <property type="component" value="Chromosome"/>
</dbReference>
<reference evidence="2" key="1">
    <citation type="submission" date="2021-02" db="EMBL/GenBank/DDBJ databases">
        <title>Skermanella TT6 skin isolate.</title>
        <authorList>
            <person name="Lee K."/>
            <person name="Ganzorig M."/>
        </authorList>
    </citation>
    <scope>NUCLEOTIDE SEQUENCE</scope>
    <source>
        <strain evidence="2">TT6</strain>
    </source>
</reference>
<evidence type="ECO:0000313" key="3">
    <source>
        <dbReference type="Proteomes" id="UP000595197"/>
    </source>
</evidence>
<dbReference type="InterPro" id="IPR041635">
    <property type="entry name" value="Type_ISP_LLaBIII_C"/>
</dbReference>
<gene>
    <name evidence="2" type="ORF">IGS68_17710</name>
</gene>
<dbReference type="EMBL" id="CP067420">
    <property type="protein sequence ID" value="QQP87905.1"/>
    <property type="molecule type" value="Genomic_DNA"/>
</dbReference>